<dbReference type="GO" id="GO:0052851">
    <property type="term" value="F:ferric-chelate reductase (NADPH) activity"/>
    <property type="evidence" value="ECO:0007669"/>
    <property type="project" value="TreeGrafter"/>
</dbReference>
<dbReference type="GO" id="GO:0008823">
    <property type="term" value="F:cupric reductase (NADH) activity"/>
    <property type="evidence" value="ECO:0007669"/>
    <property type="project" value="TreeGrafter"/>
</dbReference>
<evidence type="ECO:0000313" key="3">
    <source>
        <dbReference type="EMBL" id="THV29017.1"/>
    </source>
</evidence>
<dbReference type="Gene3D" id="3.40.50.720">
    <property type="entry name" value="NAD(P)-binding Rossmann-like Domain"/>
    <property type="match status" value="1"/>
</dbReference>
<dbReference type="PANTHER" id="PTHR14239:SF0">
    <property type="entry name" value="F420-DEPENDENT NADP REDUCTASE"/>
    <property type="match status" value="1"/>
</dbReference>
<dbReference type="AlphaFoldDB" id="A0A4S8PF25"/>
<dbReference type="EMBL" id="STGX01000006">
    <property type="protein sequence ID" value="THV29017.1"/>
    <property type="molecule type" value="Genomic_DNA"/>
</dbReference>
<dbReference type="Pfam" id="PF03807">
    <property type="entry name" value="F420_oxidored"/>
    <property type="match status" value="1"/>
</dbReference>
<gene>
    <name evidence="3" type="ORF">E9998_09715</name>
</gene>
<evidence type="ECO:0000259" key="2">
    <source>
        <dbReference type="Pfam" id="PF03807"/>
    </source>
</evidence>
<dbReference type="InterPro" id="IPR028939">
    <property type="entry name" value="P5C_Rdtase_cat_N"/>
</dbReference>
<accession>A0A4S8PF25</accession>
<dbReference type="OrthoDB" id="3194817at2"/>
<sequence>MNFAVLGTGTVGRTVAARLHELGHHVVIGTRDPEATRARSGDGSFASWADEHPGIGLAPFAEAAASAAIVVNASSGGASLEVLGEAGAANLDGKVLIDIANPLDFSDGMPPTLLYCNTDSLGERIQHAFPGTRVVKTLNTLTAELMVRPGSLPEGTSVFVSGDDPEAKATAAALLKEFGHTDVIDLGDISTARGTEMLLPVWLRLWGALGSPMFNLKVVR</sequence>
<comment type="caution">
    <text evidence="3">The sequence shown here is derived from an EMBL/GenBank/DDBJ whole genome shotgun (WGS) entry which is preliminary data.</text>
</comment>
<organism evidence="3 4">
    <name type="scientific">Glycomyces paridis</name>
    <dbReference type="NCBI Taxonomy" id="2126555"/>
    <lineage>
        <taxon>Bacteria</taxon>
        <taxon>Bacillati</taxon>
        <taxon>Actinomycetota</taxon>
        <taxon>Actinomycetes</taxon>
        <taxon>Glycomycetales</taxon>
        <taxon>Glycomycetaceae</taxon>
        <taxon>Glycomyces</taxon>
    </lineage>
</organism>
<dbReference type="PANTHER" id="PTHR14239">
    <property type="entry name" value="DUDULIN-RELATED"/>
    <property type="match status" value="1"/>
</dbReference>
<dbReference type="InterPro" id="IPR051267">
    <property type="entry name" value="STEAP_metalloreductase"/>
</dbReference>
<dbReference type="SUPFAM" id="SSF51735">
    <property type="entry name" value="NAD(P)-binding Rossmann-fold domains"/>
    <property type="match status" value="1"/>
</dbReference>
<dbReference type="GO" id="GO:0005886">
    <property type="term" value="C:plasma membrane"/>
    <property type="evidence" value="ECO:0007669"/>
    <property type="project" value="TreeGrafter"/>
</dbReference>
<name>A0A4S8PF25_9ACTN</name>
<dbReference type="Proteomes" id="UP000305792">
    <property type="component" value="Unassembled WGS sequence"/>
</dbReference>
<keyword evidence="1" id="KW-0560">Oxidoreductase</keyword>
<dbReference type="GO" id="GO:0015677">
    <property type="term" value="P:copper ion import"/>
    <property type="evidence" value="ECO:0007669"/>
    <property type="project" value="TreeGrafter"/>
</dbReference>
<evidence type="ECO:0000256" key="1">
    <source>
        <dbReference type="ARBA" id="ARBA00023002"/>
    </source>
</evidence>
<dbReference type="RefSeq" id="WP_136529511.1">
    <property type="nucleotide sequence ID" value="NZ_STGX01000006.1"/>
</dbReference>
<reference evidence="3 4" key="1">
    <citation type="journal article" date="2018" name="Int. J. Syst. Evol. Microbiol.">
        <title>Glycomyces paridis sp. nov., isolated from the medicinal plant Paris polyphylla.</title>
        <authorList>
            <person name="Fang X.M."/>
            <person name="Bai J.L."/>
            <person name="Su J."/>
            <person name="Zhao L.L."/>
            <person name="Liu H.Y."/>
            <person name="Ma B.P."/>
            <person name="Zhang Y.Q."/>
            <person name="Yu L.Y."/>
        </authorList>
    </citation>
    <scope>NUCLEOTIDE SEQUENCE [LARGE SCALE GENOMIC DNA]</scope>
    <source>
        <strain evidence="3 4">CPCC 204357</strain>
    </source>
</reference>
<protein>
    <submittedName>
        <fullName evidence="3">NADP oxidoreductase</fullName>
    </submittedName>
</protein>
<feature type="domain" description="Pyrroline-5-carboxylate reductase catalytic N-terminal" evidence="2">
    <location>
        <begin position="3"/>
        <end position="102"/>
    </location>
</feature>
<keyword evidence="4" id="KW-1185">Reference proteome</keyword>
<dbReference type="InterPro" id="IPR036291">
    <property type="entry name" value="NAD(P)-bd_dom_sf"/>
</dbReference>
<proteinExistence type="predicted"/>
<evidence type="ECO:0000313" key="4">
    <source>
        <dbReference type="Proteomes" id="UP000305792"/>
    </source>
</evidence>